<evidence type="ECO:0000259" key="2">
    <source>
        <dbReference type="Pfam" id="PF17727"/>
    </source>
</evidence>
<evidence type="ECO:0000313" key="3">
    <source>
        <dbReference type="EMBL" id="HIU68486.1"/>
    </source>
</evidence>
<dbReference type="Gene3D" id="3.30.56.130">
    <property type="entry name" value="Transcriptional regulator CtsR, winged HTH domain"/>
    <property type="match status" value="1"/>
</dbReference>
<evidence type="ECO:0000313" key="4">
    <source>
        <dbReference type="Proteomes" id="UP000824125"/>
    </source>
</evidence>
<evidence type="ECO:0000259" key="1">
    <source>
        <dbReference type="Pfam" id="PF05848"/>
    </source>
</evidence>
<feature type="domain" description="CtsR C-terminal dimerization" evidence="2">
    <location>
        <begin position="73"/>
        <end position="146"/>
    </location>
</feature>
<feature type="domain" description="CtsR N-terminal HTH" evidence="1">
    <location>
        <begin position="1"/>
        <end position="68"/>
    </location>
</feature>
<reference evidence="3" key="2">
    <citation type="journal article" date="2021" name="PeerJ">
        <title>Extensive microbial diversity within the chicken gut microbiome revealed by metagenomics and culture.</title>
        <authorList>
            <person name="Gilroy R."/>
            <person name="Ravi A."/>
            <person name="Getino M."/>
            <person name="Pursley I."/>
            <person name="Horton D.L."/>
            <person name="Alikhan N.F."/>
            <person name="Baker D."/>
            <person name="Gharbi K."/>
            <person name="Hall N."/>
            <person name="Watson M."/>
            <person name="Adriaenssens E.M."/>
            <person name="Foster-Nyarko E."/>
            <person name="Jarju S."/>
            <person name="Secka A."/>
            <person name="Antonio M."/>
            <person name="Oren A."/>
            <person name="Chaudhuri R.R."/>
            <person name="La Ragione R."/>
            <person name="Hildebrand F."/>
            <person name="Pallen M.J."/>
        </authorList>
    </citation>
    <scope>NUCLEOTIDE SEQUENCE</scope>
    <source>
        <strain evidence="3">CHK176-6737</strain>
    </source>
</reference>
<dbReference type="EMBL" id="DVNM01000005">
    <property type="protein sequence ID" value="HIU68486.1"/>
    <property type="molecule type" value="Genomic_DNA"/>
</dbReference>
<accession>A0A9D1MST7</accession>
<reference evidence="3" key="1">
    <citation type="submission" date="2020-10" db="EMBL/GenBank/DDBJ databases">
        <authorList>
            <person name="Gilroy R."/>
        </authorList>
    </citation>
    <scope>NUCLEOTIDE SEQUENCE</scope>
    <source>
        <strain evidence="3">CHK176-6737</strain>
    </source>
</reference>
<name>A0A9D1MST7_9FIRM</name>
<dbReference type="InterPro" id="IPR040465">
    <property type="entry name" value="CtsR_N"/>
</dbReference>
<dbReference type="InterPro" id="IPR041902">
    <property type="entry name" value="CtsR_N_sf"/>
</dbReference>
<dbReference type="InterPro" id="IPR041908">
    <property type="entry name" value="CtsR_C_sf"/>
</dbReference>
<proteinExistence type="predicted"/>
<dbReference type="Pfam" id="PF17727">
    <property type="entry name" value="CtsR_C"/>
    <property type="match status" value="1"/>
</dbReference>
<dbReference type="Gene3D" id="1.10.1200.150">
    <property type="entry name" value="Transcriptional regulator CtsR, C-terminal domain"/>
    <property type="match status" value="1"/>
</dbReference>
<gene>
    <name evidence="3" type="ORF">IAD23_00835</name>
</gene>
<comment type="caution">
    <text evidence="3">The sequence shown here is derived from an EMBL/GenBank/DDBJ whole genome shotgun (WGS) entry which is preliminary data.</text>
</comment>
<sequence length="151" mass="16662">MSDLIANVILDMFSDGSPTVQIRRNDLAQQIGCVPSQINYVITSRFTPEQGYTIESRRGGGGYILITRAGSKSAVIMHLINSIGDSIDEKTAAANIYNLHRQNVIDEKGAKMMLGSVSDNIFKDTPAPLTRQTKDKIRANLFKNLLLNYSN</sequence>
<protein>
    <submittedName>
        <fullName evidence="3">CtsR family transcriptional regulator</fullName>
    </submittedName>
</protein>
<dbReference type="Proteomes" id="UP000824125">
    <property type="component" value="Unassembled WGS sequence"/>
</dbReference>
<dbReference type="InterPro" id="IPR041473">
    <property type="entry name" value="CtsR_C"/>
</dbReference>
<dbReference type="Pfam" id="PF05848">
    <property type="entry name" value="CtsR"/>
    <property type="match status" value="1"/>
</dbReference>
<organism evidence="3 4">
    <name type="scientific">Candidatus Scybalenecus merdavium</name>
    <dbReference type="NCBI Taxonomy" id="2840939"/>
    <lineage>
        <taxon>Bacteria</taxon>
        <taxon>Bacillati</taxon>
        <taxon>Bacillota</taxon>
        <taxon>Clostridia</taxon>
        <taxon>Eubacteriales</taxon>
        <taxon>Oscillospiraceae</taxon>
        <taxon>Oscillospiraceae incertae sedis</taxon>
        <taxon>Candidatus Scybalenecus</taxon>
    </lineage>
</organism>
<dbReference type="AlphaFoldDB" id="A0A9D1MST7"/>